<evidence type="ECO:0000256" key="1">
    <source>
        <dbReference type="SAM" id="MobiDB-lite"/>
    </source>
</evidence>
<dbReference type="InterPro" id="IPR036322">
    <property type="entry name" value="WD40_repeat_dom_sf"/>
</dbReference>
<feature type="domain" description="RAVE complex protein Rav1 C-terminal" evidence="2">
    <location>
        <begin position="1167"/>
        <end position="1382"/>
    </location>
</feature>
<dbReference type="SMART" id="SM00320">
    <property type="entry name" value="WD40"/>
    <property type="match status" value="10"/>
</dbReference>
<dbReference type="STRING" id="174720.A0A0N5BCJ3"/>
<dbReference type="InterPro" id="IPR052208">
    <property type="entry name" value="DmX-like/RAVE_component"/>
</dbReference>
<organism evidence="3 4">
    <name type="scientific">Strongyloides papillosus</name>
    <name type="common">Intestinal threadworm</name>
    <dbReference type="NCBI Taxonomy" id="174720"/>
    <lineage>
        <taxon>Eukaryota</taxon>
        <taxon>Metazoa</taxon>
        <taxon>Ecdysozoa</taxon>
        <taxon>Nematoda</taxon>
        <taxon>Chromadorea</taxon>
        <taxon>Rhabditida</taxon>
        <taxon>Tylenchina</taxon>
        <taxon>Panagrolaimomorpha</taxon>
        <taxon>Strongyloidoidea</taxon>
        <taxon>Strongyloididae</taxon>
        <taxon>Strongyloides</taxon>
    </lineage>
</organism>
<accession>A0A0N5BCJ3</accession>
<dbReference type="GO" id="GO:0043291">
    <property type="term" value="C:RAVE complex"/>
    <property type="evidence" value="ECO:0007669"/>
    <property type="project" value="TreeGrafter"/>
</dbReference>
<dbReference type="InterPro" id="IPR011041">
    <property type="entry name" value="Quinoprot_gluc/sorb_DH_b-prop"/>
</dbReference>
<evidence type="ECO:0000259" key="2">
    <source>
        <dbReference type="Pfam" id="PF12234"/>
    </source>
</evidence>
<feature type="compositionally biased region" description="Acidic residues" evidence="1">
    <location>
        <begin position="1490"/>
        <end position="1504"/>
    </location>
</feature>
<dbReference type="InterPro" id="IPR001680">
    <property type="entry name" value="WD40_rpt"/>
</dbReference>
<feature type="domain" description="RAVE complex protein Rav1 C-terminal" evidence="2">
    <location>
        <begin position="1491"/>
        <end position="1796"/>
    </location>
</feature>
<name>A0A0N5BCJ3_STREA</name>
<keyword evidence="3" id="KW-1185">Reference proteome</keyword>
<feature type="compositionally biased region" description="Polar residues" evidence="1">
    <location>
        <begin position="1475"/>
        <end position="1484"/>
    </location>
</feature>
<dbReference type="SUPFAM" id="SSF50952">
    <property type="entry name" value="Soluble quinoprotein glucose dehydrogenase"/>
    <property type="match status" value="1"/>
</dbReference>
<feature type="compositionally biased region" description="Basic and acidic residues" evidence="1">
    <location>
        <begin position="1505"/>
        <end position="1515"/>
    </location>
</feature>
<proteinExistence type="predicted"/>
<dbReference type="WBParaSite" id="SPAL_0000374000.1">
    <property type="protein sequence ID" value="SPAL_0000374000.1"/>
    <property type="gene ID" value="SPAL_0000374000"/>
</dbReference>
<feature type="region of interest" description="Disordered" evidence="1">
    <location>
        <begin position="1464"/>
        <end position="1515"/>
    </location>
</feature>
<dbReference type="SUPFAM" id="SSF50978">
    <property type="entry name" value="WD40 repeat-like"/>
    <property type="match status" value="2"/>
</dbReference>
<dbReference type="Gene3D" id="2.130.10.10">
    <property type="entry name" value="YVTN repeat-like/Quinoprotein amine dehydrogenase"/>
    <property type="match status" value="3"/>
</dbReference>
<dbReference type="GO" id="GO:0007035">
    <property type="term" value="P:vacuolar acidification"/>
    <property type="evidence" value="ECO:0007669"/>
    <property type="project" value="TreeGrafter"/>
</dbReference>
<feature type="region of interest" description="Disordered" evidence="1">
    <location>
        <begin position="557"/>
        <end position="578"/>
    </location>
</feature>
<dbReference type="PANTHER" id="PTHR13950:SF9">
    <property type="entry name" value="RABCONNECTIN-3A"/>
    <property type="match status" value="1"/>
</dbReference>
<evidence type="ECO:0000313" key="4">
    <source>
        <dbReference type="WBParaSite" id="SPAL_0000374000.1"/>
    </source>
</evidence>
<reference evidence="4" key="1">
    <citation type="submission" date="2017-02" db="UniProtKB">
        <authorList>
            <consortium name="WormBaseParasite"/>
        </authorList>
    </citation>
    <scope>IDENTIFICATION</scope>
</reference>
<dbReference type="InterPro" id="IPR022033">
    <property type="entry name" value="Rav1p_C"/>
</dbReference>
<protein>
    <submittedName>
        <fullName evidence="4">WD_REPEATS_REGION domain-containing protein</fullName>
    </submittedName>
</protein>
<dbReference type="PANTHER" id="PTHR13950">
    <property type="entry name" value="RABCONNECTIN-RELATED"/>
    <property type="match status" value="1"/>
</dbReference>
<dbReference type="Proteomes" id="UP000046392">
    <property type="component" value="Unplaced"/>
</dbReference>
<evidence type="ECO:0000313" key="3">
    <source>
        <dbReference type="Proteomes" id="UP000046392"/>
    </source>
</evidence>
<sequence>MVPHQVITGAINIKHSPYSVGYKNGLPFIASCVGRDLVILDKDLNRIQLISNTFLDEDKRSSRISAINCCQESGKIVSIYGTTIALFEPKTNDCKDDEVGVKDEWRLVRKFESKDNVKAISWALDGNRIILATDRELKVLQARPVKQNQNINFSIDYDHDNSTKYDLMWKQAISSPIRSISVSSDSMFFATCGKNDTIVKIWYQVPSDTNVNSLYTGNFSFTQLPHPDVVTGFEWRAVSKDVPRKGIQNAIITYCKDNVSRIWKENVINDLFYLDISGESGEFCTTDKIIKKRSVFKNFGIKGLKMKMLNKIGKIVSDKKKLNGKNFYFNICPNSGSTQDLMSNTIQSSNVTFYLSTSVDVENDSTICRSLSNEKLKLSKPLTIHWLNNKEIMFNIGFEKILMDSLKDINESILNEENKLKNKDNLNAEDSAVEGGKKSSSGLGPFQADMYSPSMSSESFICKDSLDLKLDKLLSEWKNENDVLYAIHPVDGSLITWNLFHLDSAENKVENKLISRTPNVFPVTDASSLKAEIHTFRHHNNTLLMEILQKSLTQIDKVPTSDDGSEALSDRSTTPPTTDKLLEAANRKISDSKEITLKKVLGLNSLSVLTSHDNGTLNLWKMSLEENSNFKTISHVRHIVRMCGHRYDVSEIVPHPILPLAITTSKNTNDGWKNMEENGESELILWKISPVGQLAVNGGISELARINSRSAECFEKTAWIPHVITSSNMGILSPSSCFISSVDGKLEIFQCIIDARKILSKMQQPLDDVHPSRKRYSLNYISENEMDNDEVKYEDEIDKKCYTSDEEEEEKINYRNMERCQINENADSNENNLERSLVSTQSASKPGCIGLIETLENSEHDSKDILLLHVFTSNSLTYKNNEKNRHTEKDSNKFFVLMVSKNHTDPVQQLWKIWSVIIKPDERISVSKECYSYSSAFSINVTSELLYQKHFNINNDDTLELLSLQPMTDHLPSSNIYPACQPPFHLIGHCDDNSLHFYKIFVDEKSNSYEFECIEESMVGGEDSSILVGGKIASSKAANGERFAIAFSSYGKMYVSVYECESTGGVNWRLEDSFPIRTYDKECKFQTSGSAVILKHDEENVKLDWVSMEDGGYILTTAFRNEILFYTYMSYDLAQKNIITMQDPTESGKAPLVRQPSINPKQFKMSFQKTHWICIKHLELHSVNCLKPQPTAVSWVRDGFLVVGMPSELLVYHQWNFSNVEKPEIKNNINKLLDKEKQGMTLSRSSAMFDQLHKATFTDKSGQSSMKKIVSKIFTETDFENEKINGGKNKSIIDELKDDNIFKLINDVGIFEAARLANPMLPQYHPKQLIDMLNAGQIGCVEAILINVLQEIRRNKNPPLKKLKRKTSVRIRGKDNRKLSLSDEEDMFNVDATAKESMALKDETLDYEEIEGFAPIPLHELLKIQNVQCSTIDNLQQSDNVSKPVLENQLSFNDPPLSAVNNETKYDDLFGGPSNDYQESTASDDFNILDSDEDDVKDEEDEEEEKKVDEEKNDTAEAETNIIKNLYNIDDSRPKFTKSDNEELTTFLMHSHLPGLSSSDQIQLLAIADTICHINKGASLKQHCFMLNGQSKLNKEFLKKKGLSTAIMAWAFHSESESELLTEVLSHQGPQYTWNDLKSFGVGWWAKNPANLKICFEKLAQQAYQKNNNPMDASLYYLVLRKKNVIAGLFRNKNEHSKAVFFSSECTTDKERAFAQRNAFSCISKGQFENAAAIFLLTNDVRNAIKVIVERLNDIQLALVVARIYILQKEEQDQITKELILKHVLGITEEELNNWHSKGKLRDAGEFSDPIAYSKAAVKDPFVRSMGFFLIKEYFLSAHTLLMEAKVNINFEAAIGGIEEIEKSLPDIYNLFVYLRNHSLVSLQRINISGLRTKADTWEMSEWYKRVITVSERRLYFRTVDIHLTSGCPFLALNILITLPKNIESVVADASCLSDTFSMKYLNQNNSSYKGSLWNGNDQFIQKMTFISCLKMFIDEISNVRCNISNDGANMRYEILKLIENDINVLRKLCQYNITSTNINNFSNYINNLQTPDTLTKERTQFLISHQNLIRSFASYCALYSSHKQSLTSVQIELLLLLLEVQQGNYFLKLTKDDDEYKFPLLSASCSPAKMAAQTPISFIEEQNNDIMATLLGLANPPIIGEGISDAINMLSIAQGLSTCLFQVLSDLDVEKIVKDNDYLNYTLIKSLSEIKFPSVDKDVNTIPSKWPGVSNLTNIINIEKDDDSPALNLLISEVYIAINMTVFCYSLAVCDAKLLLKVIGRKLTIDDFGRVFGGGGSQIFKSISESVLRNENEGDVNEINGEENSNCNSSSPKVNQHLPTVMENKVTTNDIRVFSTYSDIIGFRSDGDNKQLNRLSIFPKNFNDNSSPMVQKISSPARLVNLQHQYSSTTSKRNNSVSFDSQKSFTEEPKYGWVPPKKHVLQYLLDRIIVKNGELLTGDVTLDKDKIEEAKYDEFGEEITDFPHLTPYGYAWTLLRLAAIKLQKKRIEEFVNLCGIDMDQISCHSSNIDNILKLLDVWYYNVELKIQSFTDGPPSNLLPNMSMDDYDKSKIVPFNEKYRSLLDEKNTPFEVVDNLSFSTNNLWRFLVSTSDCTDLFVRYIYGSKIQSSIEMTQNKETVGSMSSSNGNISHWGNSKIFRIIHKEQEPIVTFTVNKCNTNQIVVSNGREIQELDIHSIFEEDEKENLGKANILFNQPEIDIVLNSIHSDPMKNNDNYQIFVENTKINQPFTSATTIQRVQINGVRRIESHPNRDIYVTGASDGSIFLRKWNISSPISKVREPGCYAKVTNIAFALNGEKFAAVDGDGLLCMWQLTNEGPSMIRTFFNTRAYSKSAADVCYMGHSSSTLVTAGHGGENESVILWDTLQKRGKMSKFLKGHPDGAVCVKYCSQNSIISAGKYGEVNIYDIRGSENPRTTVKLFDNATVKYMTFDKSEDLLIVGSSEGDIKVFNYATNFDLRDPPLFSFTGEHHNKSGFSLRQVGSSGAVCVKYCSQNSIISAGKYGEVNIYDIRGSENPRTTVKLFDNATVKYMTFDKSEDLLIVGSSEGDIKVFNYATNFDLRDPPLFSFTGEHHNKSGFSLRQVGSSTVQGIQKVYIDESRRVYSCGGDFSMKIRSLPRFN</sequence>
<dbReference type="Pfam" id="PF12234">
    <property type="entry name" value="Rav1p_C"/>
    <property type="match status" value="2"/>
</dbReference>
<dbReference type="InterPro" id="IPR015943">
    <property type="entry name" value="WD40/YVTN_repeat-like_dom_sf"/>
</dbReference>
<dbReference type="Pfam" id="PF00400">
    <property type="entry name" value="WD40"/>
    <property type="match status" value="1"/>
</dbReference>